<evidence type="ECO:0000313" key="2">
    <source>
        <dbReference type="EMBL" id="PMD59672.1"/>
    </source>
</evidence>
<accession>A0A2J6T9J8</accession>
<dbReference type="AlphaFoldDB" id="A0A2J6T9J8"/>
<dbReference type="GeneID" id="36591230"/>
<name>A0A2J6T9J8_9HELO</name>
<evidence type="ECO:0000259" key="1">
    <source>
        <dbReference type="PROSITE" id="PS50181"/>
    </source>
</evidence>
<organism evidence="2 3">
    <name type="scientific">Hyaloscypha bicolor E</name>
    <dbReference type="NCBI Taxonomy" id="1095630"/>
    <lineage>
        <taxon>Eukaryota</taxon>
        <taxon>Fungi</taxon>
        <taxon>Dikarya</taxon>
        <taxon>Ascomycota</taxon>
        <taxon>Pezizomycotina</taxon>
        <taxon>Leotiomycetes</taxon>
        <taxon>Helotiales</taxon>
        <taxon>Hyaloscyphaceae</taxon>
        <taxon>Hyaloscypha</taxon>
        <taxon>Hyaloscypha bicolor</taxon>
    </lineage>
</organism>
<dbReference type="RefSeq" id="XP_024736576.1">
    <property type="nucleotide sequence ID" value="XM_024883153.1"/>
</dbReference>
<gene>
    <name evidence="2" type="ORF">K444DRAFT_630069</name>
</gene>
<reference evidence="2 3" key="1">
    <citation type="submission" date="2016-04" db="EMBL/GenBank/DDBJ databases">
        <title>A degradative enzymes factory behind the ericoid mycorrhizal symbiosis.</title>
        <authorList>
            <consortium name="DOE Joint Genome Institute"/>
            <person name="Martino E."/>
            <person name="Morin E."/>
            <person name="Grelet G."/>
            <person name="Kuo A."/>
            <person name="Kohler A."/>
            <person name="Daghino S."/>
            <person name="Barry K."/>
            <person name="Choi C."/>
            <person name="Cichocki N."/>
            <person name="Clum A."/>
            <person name="Copeland A."/>
            <person name="Hainaut M."/>
            <person name="Haridas S."/>
            <person name="Labutti K."/>
            <person name="Lindquist E."/>
            <person name="Lipzen A."/>
            <person name="Khouja H.-R."/>
            <person name="Murat C."/>
            <person name="Ohm R."/>
            <person name="Olson A."/>
            <person name="Spatafora J."/>
            <person name="Veneault-Fourrey C."/>
            <person name="Henrissat B."/>
            <person name="Grigoriev I."/>
            <person name="Martin F."/>
            <person name="Perotto S."/>
        </authorList>
    </citation>
    <scope>NUCLEOTIDE SEQUENCE [LARGE SCALE GENOMIC DNA]</scope>
    <source>
        <strain evidence="2 3">E</strain>
    </source>
</reference>
<dbReference type="PROSITE" id="PS50181">
    <property type="entry name" value="FBOX"/>
    <property type="match status" value="1"/>
</dbReference>
<dbReference type="OrthoDB" id="5281164at2759"/>
<protein>
    <recommendedName>
        <fullName evidence="1">F-box domain-containing protein</fullName>
    </recommendedName>
</protein>
<dbReference type="Pfam" id="PF00646">
    <property type="entry name" value="F-box"/>
    <property type="match status" value="1"/>
</dbReference>
<keyword evidence="3" id="KW-1185">Reference proteome</keyword>
<dbReference type="Proteomes" id="UP000235371">
    <property type="component" value="Unassembled WGS sequence"/>
</dbReference>
<dbReference type="EMBL" id="KZ613813">
    <property type="protein sequence ID" value="PMD59672.1"/>
    <property type="molecule type" value="Genomic_DNA"/>
</dbReference>
<feature type="domain" description="F-box" evidence="1">
    <location>
        <begin position="32"/>
        <end position="68"/>
    </location>
</feature>
<proteinExistence type="predicted"/>
<evidence type="ECO:0000313" key="3">
    <source>
        <dbReference type="Proteomes" id="UP000235371"/>
    </source>
</evidence>
<dbReference type="InParanoid" id="A0A2J6T9J8"/>
<sequence length="191" mass="21323">MSPAKPLNYRQALLSSIHQPPQPKTTASSPKQSKLLLLPTELQNNIISHLDIPSTLILRLTNRHFYTLNSCPTHTTLLLAERTPWAVTLNLYSCMDCLRLRPQAKFATAMLNGPKGRNGKDPQKRFCVECGLKGPRSRYSPGAEIVVEGKRHVLCKECKVYSGEVGCVGSGMCWERDVCELSWEEGVWGDV</sequence>
<dbReference type="InterPro" id="IPR036047">
    <property type="entry name" value="F-box-like_dom_sf"/>
</dbReference>
<dbReference type="SUPFAM" id="SSF81383">
    <property type="entry name" value="F-box domain"/>
    <property type="match status" value="1"/>
</dbReference>
<dbReference type="InterPro" id="IPR001810">
    <property type="entry name" value="F-box_dom"/>
</dbReference>